<name>C1CGB3_STRZJ</name>
<dbReference type="EMBL" id="CP000919">
    <property type="protein sequence ID" value="ACO19872.1"/>
    <property type="molecule type" value="Genomic_DNA"/>
</dbReference>
<organism evidence="1 2">
    <name type="scientific">Streptococcus pneumoniae (strain JJA)</name>
    <dbReference type="NCBI Taxonomy" id="488222"/>
    <lineage>
        <taxon>Bacteria</taxon>
        <taxon>Bacillati</taxon>
        <taxon>Bacillota</taxon>
        <taxon>Bacilli</taxon>
        <taxon>Lactobacillales</taxon>
        <taxon>Streptococcaceae</taxon>
        <taxon>Streptococcus</taxon>
    </lineage>
</organism>
<sequence>MQTDQRSQEEPHYQEGASDFRTTFIMKLLLRKDKTKNRLDTI</sequence>
<protein>
    <submittedName>
        <fullName evidence="1">Uncharacterized protein</fullName>
    </submittedName>
</protein>
<accession>C1CGB3</accession>
<proteinExistence type="predicted"/>
<dbReference type="HOGENOM" id="CLU_3258610_0_0_9"/>
<dbReference type="Proteomes" id="UP000002206">
    <property type="component" value="Chromosome"/>
</dbReference>
<gene>
    <name evidence="1" type="ordered locus">SPJ_1794</name>
</gene>
<evidence type="ECO:0000313" key="1">
    <source>
        <dbReference type="EMBL" id="ACO19872.1"/>
    </source>
</evidence>
<reference evidence="2" key="1">
    <citation type="journal article" date="2010" name="Genome Biol.">
        <title>Structure and dynamics of the pan-genome of Streptococcus pneumoniae and closely related species.</title>
        <authorList>
            <person name="Donati C."/>
            <person name="Hiller N.L."/>
            <person name="Tettelin H."/>
            <person name="Muzzi A."/>
            <person name="Croucher N.J."/>
            <person name="Angiuoli S.V."/>
            <person name="Oggioni M."/>
            <person name="Dunning Hotopp J.C."/>
            <person name="Hu F.Z."/>
            <person name="Riley D.R."/>
            <person name="Covacci A."/>
            <person name="Mitchell T.J."/>
            <person name="Bentley S.D."/>
            <person name="Kilian M."/>
            <person name="Ehrlich G.D."/>
            <person name="Rappuoli R."/>
            <person name="Moxon E.R."/>
            <person name="Masignani V."/>
        </authorList>
    </citation>
    <scope>NUCLEOTIDE SEQUENCE [LARGE SCALE GENOMIC DNA]</scope>
    <source>
        <strain evidence="2">JJA</strain>
    </source>
</reference>
<dbReference type="AlphaFoldDB" id="C1CGB3"/>
<dbReference type="KEGG" id="sjj:SPJ_1794"/>
<evidence type="ECO:0000313" key="2">
    <source>
        <dbReference type="Proteomes" id="UP000002206"/>
    </source>
</evidence>